<keyword evidence="3" id="KW-1185">Reference proteome</keyword>
<reference evidence="2" key="1">
    <citation type="submission" date="2022-11" db="EMBL/GenBank/DDBJ databases">
        <title>Chromosome-level genome of Pogonophryne albipinna.</title>
        <authorList>
            <person name="Jo E."/>
        </authorList>
    </citation>
    <scope>NUCLEOTIDE SEQUENCE</scope>
    <source>
        <strain evidence="2">SGF0006</strain>
        <tissue evidence="2">Muscle</tissue>
    </source>
</reference>
<evidence type="ECO:0000256" key="1">
    <source>
        <dbReference type="SAM" id="Phobius"/>
    </source>
</evidence>
<protein>
    <submittedName>
        <fullName evidence="2">Uncharacterized protein</fullName>
    </submittedName>
</protein>
<gene>
    <name evidence="2" type="ORF">JOQ06_020647</name>
</gene>
<accession>A0AAD6FWX4</accession>
<keyword evidence="1" id="KW-1133">Transmembrane helix</keyword>
<evidence type="ECO:0000313" key="3">
    <source>
        <dbReference type="Proteomes" id="UP001219934"/>
    </source>
</evidence>
<dbReference type="AlphaFoldDB" id="A0AAD6FWX4"/>
<dbReference type="EMBL" id="JAPTMU010000001">
    <property type="protein sequence ID" value="KAJ4949129.1"/>
    <property type="molecule type" value="Genomic_DNA"/>
</dbReference>
<keyword evidence="1" id="KW-0812">Transmembrane</keyword>
<comment type="caution">
    <text evidence="2">The sequence shown here is derived from an EMBL/GenBank/DDBJ whole genome shotgun (WGS) entry which is preliminary data.</text>
</comment>
<keyword evidence="1" id="KW-0472">Membrane</keyword>
<evidence type="ECO:0000313" key="2">
    <source>
        <dbReference type="EMBL" id="KAJ4949129.1"/>
    </source>
</evidence>
<proteinExistence type="predicted"/>
<name>A0AAD6FWX4_9TELE</name>
<feature type="transmembrane region" description="Helical" evidence="1">
    <location>
        <begin position="134"/>
        <end position="159"/>
    </location>
</feature>
<sequence>MGEQLQNESCHVSSPSCTHGAVQTPALCPATKTQMPYNTVQVCHSGFSPLIRTPGQCLPVFTTVYGTAHSAGDATQDQQPWQRLQSEVVFRDERWHGGGALGTIAPTAGRIPRFSRQCIIPPSLSHPPSRRLSILLILFLICTSAICLQFFLPFIFVIAPYCTWVDQAQIPFKLLVGHMWMIVVGLGGSQLEVACKRAFSLLSRKSKLGES</sequence>
<organism evidence="2 3">
    <name type="scientific">Pogonophryne albipinna</name>
    <dbReference type="NCBI Taxonomy" id="1090488"/>
    <lineage>
        <taxon>Eukaryota</taxon>
        <taxon>Metazoa</taxon>
        <taxon>Chordata</taxon>
        <taxon>Craniata</taxon>
        <taxon>Vertebrata</taxon>
        <taxon>Euteleostomi</taxon>
        <taxon>Actinopterygii</taxon>
        <taxon>Neopterygii</taxon>
        <taxon>Teleostei</taxon>
        <taxon>Neoteleostei</taxon>
        <taxon>Acanthomorphata</taxon>
        <taxon>Eupercaria</taxon>
        <taxon>Perciformes</taxon>
        <taxon>Notothenioidei</taxon>
        <taxon>Pogonophryne</taxon>
    </lineage>
</organism>
<feature type="non-terminal residue" evidence="2">
    <location>
        <position position="211"/>
    </location>
</feature>
<dbReference type="Proteomes" id="UP001219934">
    <property type="component" value="Unassembled WGS sequence"/>
</dbReference>